<accession>A0A3Q3GWX7</accession>
<sequence>MTADCLFLPDLCTEGGGEMATELIANAVATIGGLITGVMNYFTDRFLTLPLMATLRHLEETELKTLQGDPRTLKARSLWQNSGAVIMAVRRPG</sequence>
<keyword evidence="1" id="KW-0812">Transmembrane</keyword>
<dbReference type="Proteomes" id="UP000261660">
    <property type="component" value="Unplaced"/>
</dbReference>
<protein>
    <submittedName>
        <fullName evidence="2">Uncharacterized protein</fullName>
    </submittedName>
</protein>
<dbReference type="STRING" id="56723.ENSLBEP00000037786"/>
<dbReference type="InParanoid" id="A0A3Q3GWX7"/>
<evidence type="ECO:0000313" key="3">
    <source>
        <dbReference type="Proteomes" id="UP000261660"/>
    </source>
</evidence>
<reference evidence="2" key="2">
    <citation type="submission" date="2025-09" db="UniProtKB">
        <authorList>
            <consortium name="Ensembl"/>
        </authorList>
    </citation>
    <scope>IDENTIFICATION</scope>
</reference>
<feature type="transmembrane region" description="Helical" evidence="1">
    <location>
        <begin position="23"/>
        <end position="42"/>
    </location>
</feature>
<reference evidence="2" key="1">
    <citation type="submission" date="2025-08" db="UniProtKB">
        <authorList>
            <consortium name="Ensembl"/>
        </authorList>
    </citation>
    <scope>IDENTIFICATION</scope>
</reference>
<proteinExistence type="predicted"/>
<dbReference type="AlphaFoldDB" id="A0A3Q3GWX7"/>
<organism evidence="2 3">
    <name type="scientific">Labrus bergylta</name>
    <name type="common">ballan wrasse</name>
    <dbReference type="NCBI Taxonomy" id="56723"/>
    <lineage>
        <taxon>Eukaryota</taxon>
        <taxon>Metazoa</taxon>
        <taxon>Chordata</taxon>
        <taxon>Craniata</taxon>
        <taxon>Vertebrata</taxon>
        <taxon>Euteleostomi</taxon>
        <taxon>Actinopterygii</taxon>
        <taxon>Neopterygii</taxon>
        <taxon>Teleostei</taxon>
        <taxon>Neoteleostei</taxon>
        <taxon>Acanthomorphata</taxon>
        <taxon>Eupercaria</taxon>
        <taxon>Labriformes</taxon>
        <taxon>Labridae</taxon>
        <taxon>Labrus</taxon>
    </lineage>
</organism>
<evidence type="ECO:0000313" key="2">
    <source>
        <dbReference type="Ensembl" id="ENSLBEP00000037786.1"/>
    </source>
</evidence>
<evidence type="ECO:0000256" key="1">
    <source>
        <dbReference type="SAM" id="Phobius"/>
    </source>
</evidence>
<keyword evidence="1" id="KW-1133">Transmembrane helix</keyword>
<dbReference type="Ensembl" id="ENSLBET00000039348.1">
    <property type="protein sequence ID" value="ENSLBEP00000037786.1"/>
    <property type="gene ID" value="ENSLBEG00000028205.1"/>
</dbReference>
<keyword evidence="3" id="KW-1185">Reference proteome</keyword>
<dbReference type="GeneTree" id="ENSGT01140000282785"/>
<keyword evidence="1" id="KW-0472">Membrane</keyword>
<name>A0A3Q3GWX7_9LABR</name>